<dbReference type="PROSITE" id="PS51987">
    <property type="entry name" value="GS_CATALYTIC"/>
    <property type="match status" value="1"/>
</dbReference>
<keyword evidence="6" id="KW-0436">Ligase</keyword>
<sequence length="447" mass="50639">MAASDWQSHIQQLIRDHQIHTVRVCLHDNSNIPRSRYIPTRHFLETMMEGDFTFPSVLFSMDTSAAIQLGAGEGFAGGYPSWILKPDLSTFGILPYSRGTARVIADLYTSSDGKPVSVSPRHVLRRVLEQYEREGYRVRGAFEYEFYVFTKTEKGMQPIWNGLQCFSEVKQAEVEDVLTSIMLALTEMGAYPEVANTEYGSGQFEVTHAPFWGMEIADMAFYYRTSIKEILYKKGYTATFMSKPVASTSGSGSHLNQSLYNESGENLFYDPAKPDGLSDLCRWFIGGQLHHAGALCALTNPTINSYKRLQSYSFAPTTASWGYDHRGAMIRVPHKRGDHTRLENRLPGADTNPYITLAAMLAAGLDGIRNRMEPPGFLKNQDAYIADVQSLPRTLSAALQALEQDELFKEWLGEDFIRHFMTLRYAELDRFNAHVTDWELNEYLDLF</sequence>
<dbReference type="SUPFAM" id="SSF54368">
    <property type="entry name" value="Glutamine synthetase, N-terminal domain"/>
    <property type="match status" value="1"/>
</dbReference>
<dbReference type="Proteomes" id="UP000217785">
    <property type="component" value="Unassembled WGS sequence"/>
</dbReference>
<keyword evidence="7" id="KW-1185">Reference proteome</keyword>
<dbReference type="InterPro" id="IPR014746">
    <property type="entry name" value="Gln_synth/guanido_kin_cat_dom"/>
</dbReference>
<protein>
    <recommendedName>
        <fullName evidence="2">glutamine synthetase</fullName>
        <ecNumber evidence="2">6.3.1.2</ecNumber>
    </recommendedName>
</protein>
<evidence type="ECO:0000256" key="3">
    <source>
        <dbReference type="PROSITE-ProRule" id="PRU01331"/>
    </source>
</evidence>
<evidence type="ECO:0000256" key="4">
    <source>
        <dbReference type="RuleBase" id="RU000384"/>
    </source>
</evidence>
<dbReference type="OrthoDB" id="9807095at2"/>
<comment type="caution">
    <text evidence="6">The sequence shown here is derived from an EMBL/GenBank/DDBJ whole genome shotgun (WGS) entry which is preliminary data.</text>
</comment>
<dbReference type="SUPFAM" id="SSF55931">
    <property type="entry name" value="Glutamine synthetase/guanido kinase"/>
    <property type="match status" value="1"/>
</dbReference>
<dbReference type="GO" id="GO:0005737">
    <property type="term" value="C:cytoplasm"/>
    <property type="evidence" value="ECO:0007669"/>
    <property type="project" value="TreeGrafter"/>
</dbReference>
<dbReference type="InterPro" id="IPR008146">
    <property type="entry name" value="Gln_synth_cat_dom"/>
</dbReference>
<dbReference type="Gene3D" id="3.10.20.70">
    <property type="entry name" value="Glutamine synthetase, N-terminal domain"/>
    <property type="match status" value="1"/>
</dbReference>
<organism evidence="6 7">
    <name type="scientific">Effusibacillus lacus</name>
    <dbReference type="NCBI Taxonomy" id="1348429"/>
    <lineage>
        <taxon>Bacteria</taxon>
        <taxon>Bacillati</taxon>
        <taxon>Bacillota</taxon>
        <taxon>Bacilli</taxon>
        <taxon>Bacillales</taxon>
        <taxon>Alicyclobacillaceae</taxon>
        <taxon>Effusibacillus</taxon>
    </lineage>
</organism>
<name>A0A292YMT2_9BACL</name>
<dbReference type="EC" id="6.3.1.2" evidence="2"/>
<evidence type="ECO:0000313" key="6">
    <source>
        <dbReference type="EMBL" id="GAX90063.1"/>
    </source>
</evidence>
<dbReference type="Gene3D" id="3.30.590.10">
    <property type="entry name" value="Glutamine synthetase/guanido kinase, catalytic domain"/>
    <property type="match status" value="1"/>
</dbReference>
<dbReference type="InterPro" id="IPR036651">
    <property type="entry name" value="Gln_synt_N_sf"/>
</dbReference>
<dbReference type="PANTHER" id="PTHR43407:SF1">
    <property type="entry name" value="LENGSIN"/>
    <property type="match status" value="1"/>
</dbReference>
<accession>A0A292YMT2</accession>
<evidence type="ECO:0000256" key="2">
    <source>
        <dbReference type="ARBA" id="ARBA00012937"/>
    </source>
</evidence>
<dbReference type="SMART" id="SM01230">
    <property type="entry name" value="Gln-synt_C"/>
    <property type="match status" value="1"/>
</dbReference>
<dbReference type="EMBL" id="BDUF01000046">
    <property type="protein sequence ID" value="GAX90063.1"/>
    <property type="molecule type" value="Genomic_DNA"/>
</dbReference>
<dbReference type="GO" id="GO:0016020">
    <property type="term" value="C:membrane"/>
    <property type="evidence" value="ECO:0007669"/>
    <property type="project" value="TreeGrafter"/>
</dbReference>
<dbReference type="GO" id="GO:0004356">
    <property type="term" value="F:glutamine synthetase activity"/>
    <property type="evidence" value="ECO:0007669"/>
    <property type="project" value="UniProtKB-EC"/>
</dbReference>
<dbReference type="Pfam" id="PF00120">
    <property type="entry name" value="Gln-synt_C"/>
    <property type="match status" value="1"/>
</dbReference>
<comment type="similarity">
    <text evidence="1 3 4">Belongs to the glutamine synthetase family.</text>
</comment>
<proteinExistence type="inferred from homology"/>
<evidence type="ECO:0000259" key="5">
    <source>
        <dbReference type="PROSITE" id="PS51987"/>
    </source>
</evidence>
<dbReference type="RefSeq" id="WP_096181771.1">
    <property type="nucleotide sequence ID" value="NZ_BDUF01000046.1"/>
</dbReference>
<evidence type="ECO:0000313" key="7">
    <source>
        <dbReference type="Proteomes" id="UP000217785"/>
    </source>
</evidence>
<evidence type="ECO:0000256" key="1">
    <source>
        <dbReference type="ARBA" id="ARBA00009897"/>
    </source>
</evidence>
<feature type="domain" description="GS catalytic" evidence="5">
    <location>
        <begin position="120"/>
        <end position="447"/>
    </location>
</feature>
<gene>
    <name evidence="6" type="ORF">EFBL_1689</name>
</gene>
<dbReference type="AlphaFoldDB" id="A0A292YMT2"/>
<dbReference type="PANTHER" id="PTHR43407">
    <property type="entry name" value="GLUTAMINE SYNTHETASE"/>
    <property type="match status" value="1"/>
</dbReference>
<reference evidence="7" key="1">
    <citation type="submission" date="2017-07" db="EMBL/GenBank/DDBJ databases">
        <title>Draft genome sequence of Effusibacillus lacus strain skLN1.</title>
        <authorList>
            <person name="Watanabe M."/>
            <person name="Kojima H."/>
            <person name="Fukui M."/>
        </authorList>
    </citation>
    <scope>NUCLEOTIDE SEQUENCE [LARGE SCALE GENOMIC DNA]</scope>
    <source>
        <strain evidence="7">skLN1</strain>
    </source>
</reference>
<dbReference type="GO" id="GO:0006542">
    <property type="term" value="P:glutamine biosynthetic process"/>
    <property type="evidence" value="ECO:0007669"/>
    <property type="project" value="InterPro"/>
</dbReference>